<dbReference type="GO" id="GO:0006313">
    <property type="term" value="P:DNA transposition"/>
    <property type="evidence" value="ECO:0007669"/>
    <property type="project" value="InterPro"/>
</dbReference>
<protein>
    <submittedName>
        <fullName evidence="2">IS110 family transposase</fullName>
    </submittedName>
</protein>
<gene>
    <name evidence="2" type="ORF">G3O08_00400</name>
</gene>
<dbReference type="AlphaFoldDB" id="A0A7K3WJY8"/>
<evidence type="ECO:0000313" key="2">
    <source>
        <dbReference type="EMBL" id="NEN21963.1"/>
    </source>
</evidence>
<dbReference type="RefSeq" id="WP_163282685.1">
    <property type="nucleotide sequence ID" value="NZ_JAAGVY010000001.1"/>
</dbReference>
<keyword evidence="3" id="KW-1185">Reference proteome</keyword>
<name>A0A7K3WJY8_9FLAO</name>
<evidence type="ECO:0000259" key="1">
    <source>
        <dbReference type="Pfam" id="PF01548"/>
    </source>
</evidence>
<dbReference type="PANTHER" id="PTHR33055:SF3">
    <property type="entry name" value="PUTATIVE TRANSPOSASE FOR IS117-RELATED"/>
    <property type="match status" value="1"/>
</dbReference>
<comment type="caution">
    <text evidence="2">The sequence shown here is derived from an EMBL/GenBank/DDBJ whole genome shotgun (WGS) entry which is preliminary data.</text>
</comment>
<dbReference type="Pfam" id="PF01548">
    <property type="entry name" value="DEDD_Tnp_IS110"/>
    <property type="match status" value="1"/>
</dbReference>
<dbReference type="PANTHER" id="PTHR33055">
    <property type="entry name" value="TRANSPOSASE FOR INSERTION SEQUENCE ELEMENT IS1111A"/>
    <property type="match status" value="1"/>
</dbReference>
<feature type="domain" description="Transposase IS110-like N-terminal" evidence="1">
    <location>
        <begin position="8"/>
        <end position="111"/>
    </location>
</feature>
<dbReference type="GO" id="GO:0003677">
    <property type="term" value="F:DNA binding"/>
    <property type="evidence" value="ECO:0007669"/>
    <property type="project" value="InterPro"/>
</dbReference>
<reference evidence="2 3" key="1">
    <citation type="submission" date="2020-02" db="EMBL/GenBank/DDBJ databases">
        <title>Out from the shadows clarifying the taxonomy of the family Cryomorphaceae and related taxa by utilizing the GTDB taxonomic framework.</title>
        <authorList>
            <person name="Bowman J.P."/>
        </authorList>
    </citation>
    <scope>NUCLEOTIDE SEQUENCE [LARGE SCALE GENOMIC DNA]</scope>
    <source>
        <strain evidence="2 3">QSSC 1-22</strain>
    </source>
</reference>
<dbReference type="InterPro" id="IPR047650">
    <property type="entry name" value="Transpos_IS110"/>
</dbReference>
<dbReference type="GO" id="GO:0004803">
    <property type="term" value="F:transposase activity"/>
    <property type="evidence" value="ECO:0007669"/>
    <property type="project" value="InterPro"/>
</dbReference>
<dbReference type="InterPro" id="IPR002525">
    <property type="entry name" value="Transp_IS110-like_N"/>
</dbReference>
<evidence type="ECO:0000313" key="3">
    <source>
        <dbReference type="Proteomes" id="UP000486602"/>
    </source>
</evidence>
<accession>A0A7K3WJY8</accession>
<dbReference type="EMBL" id="JAAGVY010000001">
    <property type="protein sequence ID" value="NEN21963.1"/>
    <property type="molecule type" value="Genomic_DNA"/>
</dbReference>
<sequence>MKNYNETVGVDISKLTIDVHLHLINQHKQFANNAKGFKALLAWIKKHKVKSDEVYFCFEHTGLYSLSLAAFLAEKNILFSMVSGLEVKRSMGVVRGKNDKVDAARIAEYALPLVDGATLDNFFHENEVSIRGLNYNALLADLNPKIFLLEL</sequence>
<dbReference type="Proteomes" id="UP000486602">
    <property type="component" value="Unassembled WGS sequence"/>
</dbReference>
<proteinExistence type="predicted"/>
<organism evidence="2 3">
    <name type="scientific">Cryomorpha ignava</name>
    <dbReference type="NCBI Taxonomy" id="101383"/>
    <lineage>
        <taxon>Bacteria</taxon>
        <taxon>Pseudomonadati</taxon>
        <taxon>Bacteroidota</taxon>
        <taxon>Flavobacteriia</taxon>
        <taxon>Flavobacteriales</taxon>
        <taxon>Cryomorphaceae</taxon>
        <taxon>Cryomorpha</taxon>
    </lineage>
</organism>